<comment type="caution">
    <text evidence="3">The sequence shown here is derived from an EMBL/GenBank/DDBJ whole genome shotgun (WGS) entry which is preliminary data.</text>
</comment>
<dbReference type="Proteomes" id="UP000471521">
    <property type="component" value="Unassembled WGS sequence"/>
</dbReference>
<name>A0A6B0SV88_9EURY</name>
<evidence type="ECO:0000259" key="2">
    <source>
        <dbReference type="PROSITE" id="PS51819"/>
    </source>
</evidence>
<evidence type="ECO:0000256" key="1">
    <source>
        <dbReference type="ARBA" id="ARBA00022723"/>
    </source>
</evidence>
<dbReference type="RefSeq" id="WP_159526903.1">
    <property type="nucleotide sequence ID" value="NZ_WUUU01000111.1"/>
</dbReference>
<dbReference type="CDD" id="cd06587">
    <property type="entry name" value="VOC"/>
    <property type="match status" value="1"/>
</dbReference>
<dbReference type="PROSITE" id="PS51819">
    <property type="entry name" value="VOC"/>
    <property type="match status" value="1"/>
</dbReference>
<dbReference type="InterPro" id="IPR004360">
    <property type="entry name" value="Glyas_Fos-R_dOase_dom"/>
</dbReference>
<dbReference type="GO" id="GO:0004462">
    <property type="term" value="F:lactoylglutathione lyase activity"/>
    <property type="evidence" value="ECO:0007669"/>
    <property type="project" value="InterPro"/>
</dbReference>
<dbReference type="SUPFAM" id="SSF54593">
    <property type="entry name" value="Glyoxalase/Bleomycin resistance protein/Dihydroxybiphenyl dioxygenase"/>
    <property type="match status" value="1"/>
</dbReference>
<keyword evidence="1" id="KW-0479">Metal-binding</keyword>
<dbReference type="Pfam" id="PF00903">
    <property type="entry name" value="Glyoxalase"/>
    <property type="match status" value="1"/>
</dbReference>
<reference evidence="3 4" key="1">
    <citation type="submission" date="2019-12" db="EMBL/GenBank/DDBJ databases">
        <title>Isolation and characterization of three novel carbon monoxide-oxidizing members of Halobacteria from salione crusts and soils.</title>
        <authorList>
            <person name="Myers M.R."/>
            <person name="King G.M."/>
        </authorList>
    </citation>
    <scope>NUCLEOTIDE SEQUENCE [LARGE SCALE GENOMIC DNA]</scope>
    <source>
        <strain evidence="3 4">PCN9</strain>
    </source>
</reference>
<gene>
    <name evidence="3" type="ORF">GRX66_12735</name>
</gene>
<dbReference type="GO" id="GO:0005737">
    <property type="term" value="C:cytoplasm"/>
    <property type="evidence" value="ECO:0007669"/>
    <property type="project" value="TreeGrafter"/>
</dbReference>
<proteinExistence type="predicted"/>
<dbReference type="PROSITE" id="PS00934">
    <property type="entry name" value="GLYOXALASE_I_1"/>
    <property type="match status" value="1"/>
</dbReference>
<dbReference type="EMBL" id="WUUU01000111">
    <property type="protein sequence ID" value="MXR21429.1"/>
    <property type="molecule type" value="Genomic_DNA"/>
</dbReference>
<evidence type="ECO:0000313" key="3">
    <source>
        <dbReference type="EMBL" id="MXR21429.1"/>
    </source>
</evidence>
<dbReference type="GO" id="GO:0046872">
    <property type="term" value="F:metal ion binding"/>
    <property type="evidence" value="ECO:0007669"/>
    <property type="project" value="UniProtKB-KW"/>
</dbReference>
<keyword evidence="4" id="KW-1185">Reference proteome</keyword>
<dbReference type="InterPro" id="IPR037523">
    <property type="entry name" value="VOC_core"/>
</dbReference>
<protein>
    <submittedName>
        <fullName evidence="3">VOC family protein</fullName>
    </submittedName>
</protein>
<dbReference type="InterPro" id="IPR029068">
    <property type="entry name" value="Glyas_Bleomycin-R_OHBP_Dase"/>
</dbReference>
<dbReference type="GO" id="GO:0019243">
    <property type="term" value="P:methylglyoxal catabolic process to D-lactate via S-lactoyl-glutathione"/>
    <property type="evidence" value="ECO:0007669"/>
    <property type="project" value="TreeGrafter"/>
</dbReference>
<evidence type="ECO:0000313" key="4">
    <source>
        <dbReference type="Proteomes" id="UP000471521"/>
    </source>
</evidence>
<accession>A0A6B0SV88</accession>
<feature type="domain" description="VOC" evidence="2">
    <location>
        <begin position="2"/>
        <end position="122"/>
    </location>
</feature>
<dbReference type="OrthoDB" id="358887at2157"/>
<sequence length="123" mass="13852">MRVVHTALWVSDIDATTDFYEDVLGLDYHREFTLDGVLNYYVGAPDGAELQFKHDPDSDDRVDPSGVDHLALRVEDTDATFERVVAEADPVVVREPTTVDAAERRVAFVEDPDGYHVEFVQKV</sequence>
<dbReference type="AlphaFoldDB" id="A0A6B0SV88"/>
<dbReference type="InterPro" id="IPR018146">
    <property type="entry name" value="Glyoxalase_1_CS"/>
</dbReference>
<dbReference type="PANTHER" id="PTHR46036:SF5">
    <property type="entry name" value="LACTOYLGLUTATHIONE LYASE"/>
    <property type="match status" value="1"/>
</dbReference>
<organism evidence="3 4">
    <name type="scientific">Halobacterium bonnevillei</name>
    <dbReference type="NCBI Taxonomy" id="2692200"/>
    <lineage>
        <taxon>Archaea</taxon>
        <taxon>Methanobacteriati</taxon>
        <taxon>Methanobacteriota</taxon>
        <taxon>Stenosarchaea group</taxon>
        <taxon>Halobacteria</taxon>
        <taxon>Halobacteriales</taxon>
        <taxon>Halobacteriaceae</taxon>
        <taxon>Halobacterium</taxon>
    </lineage>
</organism>
<dbReference type="PANTHER" id="PTHR46036">
    <property type="entry name" value="LACTOYLGLUTATHIONE LYASE"/>
    <property type="match status" value="1"/>
</dbReference>
<dbReference type="Gene3D" id="3.10.180.10">
    <property type="entry name" value="2,3-Dihydroxybiphenyl 1,2-Dioxygenase, domain 1"/>
    <property type="match status" value="1"/>
</dbReference>